<sequence>MAAVRPWPSLSLPSGGGIPWLTSIQHDRCALCMVTTSEGYVVHPTWPLGAPNGHHNIPLGLLALHDCCGNYWHSCKPKRVDERPLRHRRGRNGCRHLPAMQKQYPALGTAKRSYAPGRGASINIKTLHEKPNENPANLLCITKSVVRADDPPISPPTTFLEKIFCRGRLMIGEPYEVCGAWSPSLQGVLGVQWSTLVSYALFPEKEKGKAMLLQECHTSEDTFTVHKFFYKARNSLRLKVHVHLTVTIASYSLIVLSHLCPYESTFVRYKLLTVIWRATLHMELSRPCPSELSFDERENHSHYSNMSQQRLASLVVAYFILKRRWISKQKWSCWVKPWIMQQSEFSACSMLATELWIEDPLQLKNLHTIEEWLRHAEGFNVQWSFPHCLGALDGKHIVIQAPANSRSHHFLTTKGLSIILLGVANAHYKFTYIDIGYNGRVPRVVDSEHPETHEIIPGSWRDDSTLGDSFFSLERGKRCNYTTLQRDMREEFKEYFMIPSGEVAWQYTHIYQASIGKELHLSSALQLPRLGSSSFSLPSSLTFSLPSLPSKTNFSGSDTTH</sequence>
<accession>A0A8K0KGV4</accession>
<dbReference type="AlphaFoldDB" id="A0A8K0KGV4"/>
<dbReference type="EMBL" id="KZ308793">
    <property type="protein sequence ID" value="KAG8234267.1"/>
    <property type="molecule type" value="Genomic_DNA"/>
</dbReference>
<evidence type="ECO:0000313" key="2">
    <source>
        <dbReference type="Proteomes" id="UP000792457"/>
    </source>
</evidence>
<proteinExistence type="predicted"/>
<keyword evidence="2" id="KW-1185">Reference proteome</keyword>
<gene>
    <name evidence="1" type="ORF">J437_LFUL006512</name>
</gene>
<name>A0A8K0KGV4_LADFU</name>
<reference evidence="1" key="1">
    <citation type="submission" date="2013-04" db="EMBL/GenBank/DDBJ databases">
        <authorList>
            <person name="Qu J."/>
            <person name="Murali S.C."/>
            <person name="Bandaranaike D."/>
            <person name="Bellair M."/>
            <person name="Blankenburg K."/>
            <person name="Chao H."/>
            <person name="Dinh H."/>
            <person name="Doddapaneni H."/>
            <person name="Downs B."/>
            <person name="Dugan-Rocha S."/>
            <person name="Elkadiri S."/>
            <person name="Gnanaolivu R.D."/>
            <person name="Hernandez B."/>
            <person name="Javaid M."/>
            <person name="Jayaseelan J.C."/>
            <person name="Lee S."/>
            <person name="Li M."/>
            <person name="Ming W."/>
            <person name="Munidasa M."/>
            <person name="Muniz J."/>
            <person name="Nguyen L."/>
            <person name="Ongeri F."/>
            <person name="Osuji N."/>
            <person name="Pu L.-L."/>
            <person name="Puazo M."/>
            <person name="Qu C."/>
            <person name="Quiroz J."/>
            <person name="Raj R."/>
            <person name="Weissenberger G."/>
            <person name="Xin Y."/>
            <person name="Zou X."/>
            <person name="Han Y."/>
            <person name="Richards S."/>
            <person name="Worley K."/>
            <person name="Muzny D."/>
            <person name="Gibbs R."/>
        </authorList>
    </citation>
    <scope>NUCLEOTIDE SEQUENCE</scope>
    <source>
        <strain evidence="1">Sampled in the wild</strain>
    </source>
</reference>
<evidence type="ECO:0000313" key="1">
    <source>
        <dbReference type="EMBL" id="KAG8234267.1"/>
    </source>
</evidence>
<reference evidence="1" key="2">
    <citation type="submission" date="2017-10" db="EMBL/GenBank/DDBJ databases">
        <title>Ladona fulva Genome sequencing and assembly.</title>
        <authorList>
            <person name="Murali S."/>
            <person name="Richards S."/>
            <person name="Bandaranaike D."/>
            <person name="Bellair M."/>
            <person name="Blankenburg K."/>
            <person name="Chao H."/>
            <person name="Dinh H."/>
            <person name="Doddapaneni H."/>
            <person name="Dugan-Rocha S."/>
            <person name="Elkadiri S."/>
            <person name="Gnanaolivu R."/>
            <person name="Hernandez B."/>
            <person name="Skinner E."/>
            <person name="Javaid M."/>
            <person name="Lee S."/>
            <person name="Li M."/>
            <person name="Ming W."/>
            <person name="Munidasa M."/>
            <person name="Muniz J."/>
            <person name="Nguyen L."/>
            <person name="Hughes D."/>
            <person name="Osuji N."/>
            <person name="Pu L.-L."/>
            <person name="Puazo M."/>
            <person name="Qu C."/>
            <person name="Quiroz J."/>
            <person name="Raj R."/>
            <person name="Weissenberger G."/>
            <person name="Xin Y."/>
            <person name="Zou X."/>
            <person name="Han Y."/>
            <person name="Worley K."/>
            <person name="Muzny D."/>
            <person name="Gibbs R."/>
        </authorList>
    </citation>
    <scope>NUCLEOTIDE SEQUENCE</scope>
    <source>
        <strain evidence="1">Sampled in the wild</strain>
    </source>
</reference>
<comment type="caution">
    <text evidence="1">The sequence shown here is derived from an EMBL/GenBank/DDBJ whole genome shotgun (WGS) entry which is preliminary data.</text>
</comment>
<dbReference type="Proteomes" id="UP000792457">
    <property type="component" value="Unassembled WGS sequence"/>
</dbReference>
<evidence type="ECO:0008006" key="3">
    <source>
        <dbReference type="Google" id="ProtNLM"/>
    </source>
</evidence>
<protein>
    <recommendedName>
        <fullName evidence="3">DDE Tnp4 domain-containing protein</fullName>
    </recommendedName>
</protein>
<organism evidence="1 2">
    <name type="scientific">Ladona fulva</name>
    <name type="common">Scarce chaser dragonfly</name>
    <name type="synonym">Libellula fulva</name>
    <dbReference type="NCBI Taxonomy" id="123851"/>
    <lineage>
        <taxon>Eukaryota</taxon>
        <taxon>Metazoa</taxon>
        <taxon>Ecdysozoa</taxon>
        <taxon>Arthropoda</taxon>
        <taxon>Hexapoda</taxon>
        <taxon>Insecta</taxon>
        <taxon>Pterygota</taxon>
        <taxon>Palaeoptera</taxon>
        <taxon>Odonata</taxon>
        <taxon>Epiprocta</taxon>
        <taxon>Anisoptera</taxon>
        <taxon>Libelluloidea</taxon>
        <taxon>Libellulidae</taxon>
        <taxon>Ladona</taxon>
    </lineage>
</organism>